<keyword evidence="1" id="KW-0732">Signal</keyword>
<accession>A0A0E9UH60</accession>
<name>A0A0E9UH60_ANGAN</name>
<evidence type="ECO:0000256" key="1">
    <source>
        <dbReference type="SAM" id="SignalP"/>
    </source>
</evidence>
<feature type="signal peptide" evidence="1">
    <location>
        <begin position="1"/>
        <end position="18"/>
    </location>
</feature>
<proteinExistence type="predicted"/>
<reference evidence="2" key="1">
    <citation type="submission" date="2014-11" db="EMBL/GenBank/DDBJ databases">
        <authorList>
            <person name="Amaro Gonzalez C."/>
        </authorList>
    </citation>
    <scope>NUCLEOTIDE SEQUENCE</scope>
</reference>
<organism evidence="2">
    <name type="scientific">Anguilla anguilla</name>
    <name type="common">European freshwater eel</name>
    <name type="synonym">Muraena anguilla</name>
    <dbReference type="NCBI Taxonomy" id="7936"/>
    <lineage>
        <taxon>Eukaryota</taxon>
        <taxon>Metazoa</taxon>
        <taxon>Chordata</taxon>
        <taxon>Craniata</taxon>
        <taxon>Vertebrata</taxon>
        <taxon>Euteleostomi</taxon>
        <taxon>Actinopterygii</taxon>
        <taxon>Neopterygii</taxon>
        <taxon>Teleostei</taxon>
        <taxon>Anguilliformes</taxon>
        <taxon>Anguillidae</taxon>
        <taxon>Anguilla</taxon>
    </lineage>
</organism>
<protein>
    <submittedName>
        <fullName evidence="2">Uncharacterized protein</fullName>
    </submittedName>
</protein>
<dbReference type="AlphaFoldDB" id="A0A0E9UH60"/>
<sequence length="44" mass="5442">MQRGKWPNWRRAFAILGKVFHLFVQRISEENCTKLYMIQKWICD</sequence>
<feature type="chain" id="PRO_5002433200" evidence="1">
    <location>
        <begin position="19"/>
        <end position="44"/>
    </location>
</feature>
<evidence type="ECO:0000313" key="2">
    <source>
        <dbReference type="EMBL" id="JAH64570.1"/>
    </source>
</evidence>
<reference evidence="2" key="2">
    <citation type="journal article" date="2015" name="Fish Shellfish Immunol.">
        <title>Early steps in the European eel (Anguilla anguilla)-Vibrio vulnificus interaction in the gills: Role of the RtxA13 toxin.</title>
        <authorList>
            <person name="Callol A."/>
            <person name="Pajuelo D."/>
            <person name="Ebbesson L."/>
            <person name="Teles M."/>
            <person name="MacKenzie S."/>
            <person name="Amaro C."/>
        </authorList>
    </citation>
    <scope>NUCLEOTIDE SEQUENCE</scope>
</reference>
<dbReference type="EMBL" id="GBXM01044007">
    <property type="protein sequence ID" value="JAH64570.1"/>
    <property type="molecule type" value="Transcribed_RNA"/>
</dbReference>